<keyword evidence="1" id="KW-0472">Membrane</keyword>
<protein>
    <submittedName>
        <fullName evidence="2">Uncharacterized protein</fullName>
    </submittedName>
</protein>
<evidence type="ECO:0000313" key="2">
    <source>
        <dbReference type="EMBL" id="KAH7014239.1"/>
    </source>
</evidence>
<dbReference type="Proteomes" id="UP000756346">
    <property type="component" value="Unassembled WGS sequence"/>
</dbReference>
<proteinExistence type="predicted"/>
<feature type="transmembrane region" description="Helical" evidence="1">
    <location>
        <begin position="241"/>
        <end position="262"/>
    </location>
</feature>
<feature type="transmembrane region" description="Helical" evidence="1">
    <location>
        <begin position="116"/>
        <end position="136"/>
    </location>
</feature>
<keyword evidence="1" id="KW-0812">Transmembrane</keyword>
<organism evidence="2 3">
    <name type="scientific">Microdochium trichocladiopsis</name>
    <dbReference type="NCBI Taxonomy" id="1682393"/>
    <lineage>
        <taxon>Eukaryota</taxon>
        <taxon>Fungi</taxon>
        <taxon>Dikarya</taxon>
        <taxon>Ascomycota</taxon>
        <taxon>Pezizomycotina</taxon>
        <taxon>Sordariomycetes</taxon>
        <taxon>Xylariomycetidae</taxon>
        <taxon>Xylariales</taxon>
        <taxon>Microdochiaceae</taxon>
        <taxon>Microdochium</taxon>
    </lineage>
</organism>
<dbReference type="RefSeq" id="XP_046005206.1">
    <property type="nucleotide sequence ID" value="XM_046161299.1"/>
</dbReference>
<feature type="transmembrane region" description="Helical" evidence="1">
    <location>
        <begin position="167"/>
        <end position="186"/>
    </location>
</feature>
<gene>
    <name evidence="2" type="ORF">B0I36DRAFT_389197</name>
</gene>
<evidence type="ECO:0000313" key="3">
    <source>
        <dbReference type="Proteomes" id="UP000756346"/>
    </source>
</evidence>
<comment type="caution">
    <text evidence="2">The sequence shown here is derived from an EMBL/GenBank/DDBJ whole genome shotgun (WGS) entry which is preliminary data.</text>
</comment>
<feature type="transmembrane region" description="Helical" evidence="1">
    <location>
        <begin position="42"/>
        <end position="62"/>
    </location>
</feature>
<dbReference type="AlphaFoldDB" id="A0A9P8XTU8"/>
<reference evidence="2" key="1">
    <citation type="journal article" date="2021" name="Nat. Commun.">
        <title>Genetic determinants of endophytism in the Arabidopsis root mycobiome.</title>
        <authorList>
            <person name="Mesny F."/>
            <person name="Miyauchi S."/>
            <person name="Thiergart T."/>
            <person name="Pickel B."/>
            <person name="Atanasova L."/>
            <person name="Karlsson M."/>
            <person name="Huettel B."/>
            <person name="Barry K.W."/>
            <person name="Haridas S."/>
            <person name="Chen C."/>
            <person name="Bauer D."/>
            <person name="Andreopoulos W."/>
            <person name="Pangilinan J."/>
            <person name="LaButti K."/>
            <person name="Riley R."/>
            <person name="Lipzen A."/>
            <person name="Clum A."/>
            <person name="Drula E."/>
            <person name="Henrissat B."/>
            <person name="Kohler A."/>
            <person name="Grigoriev I.V."/>
            <person name="Martin F.M."/>
            <person name="Hacquard S."/>
        </authorList>
    </citation>
    <scope>NUCLEOTIDE SEQUENCE</scope>
    <source>
        <strain evidence="2">MPI-CAGE-CH-0230</strain>
    </source>
</reference>
<feature type="transmembrane region" description="Helical" evidence="1">
    <location>
        <begin position="12"/>
        <end position="35"/>
    </location>
</feature>
<evidence type="ECO:0000256" key="1">
    <source>
        <dbReference type="SAM" id="Phobius"/>
    </source>
</evidence>
<dbReference type="OrthoDB" id="3945378at2759"/>
<accession>A0A9P8XTU8</accession>
<feature type="transmembrane region" description="Helical" evidence="1">
    <location>
        <begin position="206"/>
        <end position="229"/>
    </location>
</feature>
<sequence length="415" mass="45142">MSSCSVDGNADMYGLGIRLGFYLNWNAGILANLVAVQEIETIRYAFTCFIGATFLALVVQTVQGDNLTALDTYIVLLLCFGYYCSLVPTWLWRLATCFNPKLDPTRWPRLKPSQTFMYAHVALVAAVAAFQLWFWFAEVPKAAACSYRGFLFVKFRLTDVVFKYVNIAFQALILAICVTSVAAQLLGREGSPSVRISERHKSTLRILYAVMLFIVASLITVATELTIAWNRVTDVNELNSAGQLIPFIVGVGVLGRVVYLAIRGGLSSAPPGKMGTHGRDDMTAMGGHYVHLPTAMPYDESTTIDASSSGGGPYGPVHKPYTPEGWNFLPPISPYVANSTSVPMPAVGISHPMSAANNPVRSSLPPYETGGLPHPNSPYEIGTGYAHGRHELYDADQPTGNYSIMTPTIGNPNIR</sequence>
<name>A0A9P8XTU8_9PEZI</name>
<feature type="transmembrane region" description="Helical" evidence="1">
    <location>
        <begin position="74"/>
        <end position="95"/>
    </location>
</feature>
<dbReference type="EMBL" id="JAGTJQ010000013">
    <property type="protein sequence ID" value="KAH7014239.1"/>
    <property type="molecule type" value="Genomic_DNA"/>
</dbReference>
<keyword evidence="1" id="KW-1133">Transmembrane helix</keyword>
<dbReference type="GeneID" id="70190845"/>
<keyword evidence="3" id="KW-1185">Reference proteome</keyword>